<dbReference type="EMBL" id="WJXA01000006">
    <property type="protein sequence ID" value="KAF7140489.1"/>
    <property type="molecule type" value="Genomic_DNA"/>
</dbReference>
<dbReference type="AlphaFoldDB" id="A0A834LKA6"/>
<evidence type="ECO:0000313" key="1">
    <source>
        <dbReference type="EMBL" id="KAF7140489.1"/>
    </source>
</evidence>
<evidence type="ECO:0000313" key="2">
    <source>
        <dbReference type="Proteomes" id="UP000626092"/>
    </source>
</evidence>
<organism evidence="1 2">
    <name type="scientific">Rhododendron simsii</name>
    <name type="common">Sims's rhododendron</name>
    <dbReference type="NCBI Taxonomy" id="118357"/>
    <lineage>
        <taxon>Eukaryota</taxon>
        <taxon>Viridiplantae</taxon>
        <taxon>Streptophyta</taxon>
        <taxon>Embryophyta</taxon>
        <taxon>Tracheophyta</taxon>
        <taxon>Spermatophyta</taxon>
        <taxon>Magnoliopsida</taxon>
        <taxon>eudicotyledons</taxon>
        <taxon>Gunneridae</taxon>
        <taxon>Pentapetalae</taxon>
        <taxon>asterids</taxon>
        <taxon>Ericales</taxon>
        <taxon>Ericaceae</taxon>
        <taxon>Ericoideae</taxon>
        <taxon>Rhodoreae</taxon>
        <taxon>Rhododendron</taxon>
    </lineage>
</organism>
<reference evidence="1" key="1">
    <citation type="submission" date="2019-11" db="EMBL/GenBank/DDBJ databases">
        <authorList>
            <person name="Liu Y."/>
            <person name="Hou J."/>
            <person name="Li T.-Q."/>
            <person name="Guan C.-H."/>
            <person name="Wu X."/>
            <person name="Wu H.-Z."/>
            <person name="Ling F."/>
            <person name="Zhang R."/>
            <person name="Shi X.-G."/>
            <person name="Ren J.-P."/>
            <person name="Chen E.-F."/>
            <person name="Sun J.-M."/>
        </authorList>
    </citation>
    <scope>NUCLEOTIDE SEQUENCE</scope>
    <source>
        <strain evidence="1">Adult_tree_wgs_1</strain>
        <tissue evidence="1">Leaves</tissue>
    </source>
</reference>
<dbReference type="Proteomes" id="UP000626092">
    <property type="component" value="Unassembled WGS sequence"/>
</dbReference>
<comment type="caution">
    <text evidence="1">The sequence shown here is derived from an EMBL/GenBank/DDBJ whole genome shotgun (WGS) entry which is preliminary data.</text>
</comment>
<protein>
    <submittedName>
        <fullName evidence="1">Uncharacterized protein</fullName>
    </submittedName>
</protein>
<keyword evidence="2" id="KW-1185">Reference proteome</keyword>
<gene>
    <name evidence="1" type="ORF">RHSIM_Rhsim06G0013800</name>
</gene>
<accession>A0A834LKA6</accession>
<name>A0A834LKA6_RHOSS</name>
<proteinExistence type="predicted"/>
<sequence>MVFVTRWGGCNRGPGEQGRRHCDSGCWYGREHNSFRPSQAKEEKKRPLSLSLLDYCRLGLRSLVLESFDNLRETGLLLHWGLGNIILKFPGVFFCFRFTGLVECDGSKSVILNFRRVRGILTTVTVLIH</sequence>